<evidence type="ECO:0000256" key="5">
    <source>
        <dbReference type="ARBA" id="ARBA00038887"/>
    </source>
</evidence>
<sequence>MSGNRLYGCVEAGGTKFVCSLGNDEGLIGERARIATTRPEQTLAEVRAFFAAAAATHGPIDAYGIGSFGPIDRDRGSRGWGTILKTPKPHWSDAALVAGIVGDADVPTGFDTDVAAAAMAEATVGAIGGIVVYVTVGTGIGGGVVADGVPLDGERHAEMGHFRVPRHPADTGFAGRCPYHGDCLEGIASGPAIVDRWGCSLSDLPDDHVGHEIVAQALAHLSITLIATLSPRRIALGGGVLHTPGLIDRIRREARRLNNGYLLPDEMIDTVVAPTALDGDAGLLGALMLARRAAQID</sequence>
<gene>
    <name evidence="7" type="ORF">DEP91_11430</name>
</gene>
<keyword evidence="7" id="KW-0418">Kinase</keyword>
<protein>
    <recommendedName>
        <fullName evidence="5">fructokinase</fullName>
        <ecNumber evidence="5">2.7.1.4</ecNumber>
    </recommendedName>
</protein>
<keyword evidence="7" id="KW-0808">Transferase</keyword>
<organism evidence="7 8">
    <name type="scientific">Sphingomonas bacterium</name>
    <dbReference type="NCBI Taxonomy" id="1895847"/>
    <lineage>
        <taxon>Bacteria</taxon>
        <taxon>Pseudomonadati</taxon>
        <taxon>Pseudomonadota</taxon>
        <taxon>Alphaproteobacteria</taxon>
        <taxon>Sphingomonadales</taxon>
        <taxon>Sphingomonadaceae</taxon>
        <taxon>Sphingomonas</taxon>
    </lineage>
</organism>
<reference evidence="7 8" key="1">
    <citation type="journal article" date="2018" name="Nat. Biotechnol.">
        <title>A standardized bacterial taxonomy based on genome phylogeny substantially revises the tree of life.</title>
        <authorList>
            <person name="Parks D.H."/>
            <person name="Chuvochina M."/>
            <person name="Waite D.W."/>
            <person name="Rinke C."/>
            <person name="Skarshewski A."/>
            <person name="Chaumeil P.A."/>
            <person name="Hugenholtz P."/>
        </authorList>
    </citation>
    <scope>NUCLEOTIDE SEQUENCE [LARGE SCALE GENOMIC DNA]</scope>
    <source>
        <strain evidence="7">UBA9015</strain>
    </source>
</reference>
<evidence type="ECO:0000256" key="2">
    <source>
        <dbReference type="ARBA" id="ARBA00022723"/>
    </source>
</evidence>
<comment type="cofactor">
    <cofactor evidence="1">
        <name>Mg(2+)</name>
        <dbReference type="ChEBI" id="CHEBI:18420"/>
    </cofactor>
</comment>
<dbReference type="PANTHER" id="PTHR42742">
    <property type="entry name" value="TRANSCRIPTIONAL REPRESSOR MPRA"/>
    <property type="match status" value="1"/>
</dbReference>
<evidence type="ECO:0000313" key="7">
    <source>
        <dbReference type="EMBL" id="HCB76762.1"/>
    </source>
</evidence>
<dbReference type="GO" id="GO:0046872">
    <property type="term" value="F:metal ion binding"/>
    <property type="evidence" value="ECO:0007669"/>
    <property type="project" value="UniProtKB-KW"/>
</dbReference>
<dbReference type="InterPro" id="IPR000600">
    <property type="entry name" value="ROK"/>
</dbReference>
<dbReference type="InterPro" id="IPR043129">
    <property type="entry name" value="ATPase_NBD"/>
</dbReference>
<dbReference type="CDD" id="cd24067">
    <property type="entry name" value="ASKHA_NBD_ROK_BsFRK-like"/>
    <property type="match status" value="1"/>
</dbReference>
<dbReference type="Pfam" id="PF00480">
    <property type="entry name" value="ROK"/>
    <property type="match status" value="1"/>
</dbReference>
<dbReference type="SUPFAM" id="SSF53067">
    <property type="entry name" value="Actin-like ATPase domain"/>
    <property type="match status" value="2"/>
</dbReference>
<evidence type="ECO:0000313" key="8">
    <source>
        <dbReference type="Proteomes" id="UP000262699"/>
    </source>
</evidence>
<dbReference type="EMBL" id="DOYJ01000319">
    <property type="protein sequence ID" value="HCB76762.1"/>
    <property type="molecule type" value="Genomic_DNA"/>
</dbReference>
<dbReference type="PANTHER" id="PTHR42742:SF3">
    <property type="entry name" value="FRUCTOKINASE"/>
    <property type="match status" value="1"/>
</dbReference>
<dbReference type="InterPro" id="IPR049874">
    <property type="entry name" value="ROK_cs"/>
</dbReference>
<proteinExistence type="predicted"/>
<accession>A0A3D0WDQ9</accession>
<evidence type="ECO:0000256" key="1">
    <source>
        <dbReference type="ARBA" id="ARBA00001946"/>
    </source>
</evidence>
<dbReference type="PROSITE" id="PS01125">
    <property type="entry name" value="ROK"/>
    <property type="match status" value="1"/>
</dbReference>
<evidence type="ECO:0000256" key="3">
    <source>
        <dbReference type="ARBA" id="ARBA00022833"/>
    </source>
</evidence>
<dbReference type="InterPro" id="IPR051804">
    <property type="entry name" value="Carb_Metab_Reg_Kinase/Isom"/>
</dbReference>
<dbReference type="Gene3D" id="3.30.420.40">
    <property type="match status" value="2"/>
</dbReference>
<dbReference type="EC" id="2.7.1.4" evidence="5"/>
<dbReference type="AlphaFoldDB" id="A0A3D0WDQ9"/>
<evidence type="ECO:0000256" key="4">
    <source>
        <dbReference type="ARBA" id="ARBA00022842"/>
    </source>
</evidence>
<keyword evidence="2" id="KW-0479">Metal-binding</keyword>
<evidence type="ECO:0000256" key="6">
    <source>
        <dbReference type="ARBA" id="ARBA00048451"/>
    </source>
</evidence>
<keyword evidence="3" id="KW-0862">Zinc</keyword>
<comment type="caution">
    <text evidence="7">The sequence shown here is derived from an EMBL/GenBank/DDBJ whole genome shotgun (WGS) entry which is preliminary data.</text>
</comment>
<dbReference type="GO" id="GO:0008865">
    <property type="term" value="F:fructokinase activity"/>
    <property type="evidence" value="ECO:0007669"/>
    <property type="project" value="UniProtKB-EC"/>
</dbReference>
<dbReference type="Proteomes" id="UP000262699">
    <property type="component" value="Unassembled WGS sequence"/>
</dbReference>
<keyword evidence="4" id="KW-0460">Magnesium</keyword>
<comment type="catalytic activity">
    <reaction evidence="6">
        <text>D-fructose + ATP = D-fructose 6-phosphate + ADP + H(+)</text>
        <dbReference type="Rhea" id="RHEA:16125"/>
        <dbReference type="ChEBI" id="CHEBI:15378"/>
        <dbReference type="ChEBI" id="CHEBI:30616"/>
        <dbReference type="ChEBI" id="CHEBI:37721"/>
        <dbReference type="ChEBI" id="CHEBI:61527"/>
        <dbReference type="ChEBI" id="CHEBI:456216"/>
        <dbReference type="EC" id="2.7.1.4"/>
    </reaction>
</comment>
<name>A0A3D0WDQ9_9SPHN</name>